<dbReference type="GO" id="GO:0016020">
    <property type="term" value="C:membrane"/>
    <property type="evidence" value="ECO:0007669"/>
    <property type="project" value="InterPro"/>
</dbReference>
<evidence type="ECO:0000256" key="1">
    <source>
        <dbReference type="ARBA" id="ARBA00022500"/>
    </source>
</evidence>
<keyword evidence="4" id="KW-0472">Membrane</keyword>
<dbReference type="InterPro" id="IPR004089">
    <property type="entry name" value="MCPsignal_dom"/>
</dbReference>
<feature type="signal peptide" evidence="5">
    <location>
        <begin position="1"/>
        <end position="26"/>
    </location>
</feature>
<keyword evidence="5" id="KW-0732">Signal</keyword>
<keyword evidence="4" id="KW-0812">Transmembrane</keyword>
<evidence type="ECO:0000259" key="6">
    <source>
        <dbReference type="PROSITE" id="PS50111"/>
    </source>
</evidence>
<evidence type="ECO:0000256" key="5">
    <source>
        <dbReference type="SAM" id="SignalP"/>
    </source>
</evidence>
<dbReference type="AlphaFoldDB" id="A0A9D1Z4D3"/>
<feature type="domain" description="Methyl-accepting transducer" evidence="6">
    <location>
        <begin position="194"/>
        <end position="314"/>
    </location>
</feature>
<dbReference type="GO" id="GO:0007165">
    <property type="term" value="P:signal transduction"/>
    <property type="evidence" value="ECO:0007669"/>
    <property type="project" value="UniProtKB-KW"/>
</dbReference>
<feature type="domain" description="HAMP" evidence="7">
    <location>
        <begin position="92"/>
        <end position="144"/>
    </location>
</feature>
<dbReference type="Proteomes" id="UP000886824">
    <property type="component" value="Unassembled WGS sequence"/>
</dbReference>
<reference evidence="8" key="1">
    <citation type="journal article" date="2021" name="PeerJ">
        <title>Extensive microbial diversity within the chicken gut microbiome revealed by metagenomics and culture.</title>
        <authorList>
            <person name="Gilroy R."/>
            <person name="Ravi A."/>
            <person name="Getino M."/>
            <person name="Pursley I."/>
            <person name="Horton D.L."/>
            <person name="Alikhan N.F."/>
            <person name="Baker D."/>
            <person name="Gharbi K."/>
            <person name="Hall N."/>
            <person name="Watson M."/>
            <person name="Adriaenssens E.M."/>
            <person name="Foster-Nyarko E."/>
            <person name="Jarju S."/>
            <person name="Secka A."/>
            <person name="Antonio M."/>
            <person name="Oren A."/>
            <person name="Chaudhuri R.R."/>
            <person name="La Ragione R."/>
            <person name="Hildebrand F."/>
            <person name="Pallen M.J."/>
        </authorList>
    </citation>
    <scope>NUCLEOTIDE SEQUENCE</scope>
    <source>
        <strain evidence="8">CHK33-7979</strain>
    </source>
</reference>
<evidence type="ECO:0000313" key="8">
    <source>
        <dbReference type="EMBL" id="HIY73192.1"/>
    </source>
</evidence>
<dbReference type="InterPro" id="IPR051310">
    <property type="entry name" value="MCP_chemotaxis"/>
</dbReference>
<dbReference type="Gene3D" id="1.10.287.950">
    <property type="entry name" value="Methyl-accepting chemotaxis protein"/>
    <property type="match status" value="1"/>
</dbReference>
<dbReference type="Pfam" id="PF00672">
    <property type="entry name" value="HAMP"/>
    <property type="match status" value="1"/>
</dbReference>
<sequence length="314" mass="33637">MLKSATIFFPLLILEMAAGYLFPAPAAVLDECSPALTELASIAQEIDTVTTQERDKQEQSTLVMLNVYIAVLAAFFVLALVFGLAVALKTTGIITKAVSQIRTAAEGLSRGDLKVHVDYQGGNEFGELAQRLNFSFQELSKYVDTIDNGMTEFSAGNFTYECPIQFLGDFAHIQASIENFQEKMRSMLGELETSSAQVSAGAEQVADGAQALAQGATEQASSVEELSASIADISNHISDTAVFSQKADQLGQESREIVNKGKEEMEQLLSSIQEIAHASNNIQSIIKVINDIAFQTNILALNAAVEAARAGNAG</sequence>
<dbReference type="Pfam" id="PF00015">
    <property type="entry name" value="MCPsignal"/>
    <property type="match status" value="1"/>
</dbReference>
<feature type="chain" id="PRO_5038693226" evidence="5">
    <location>
        <begin position="27"/>
        <end position="314"/>
    </location>
</feature>
<feature type="transmembrane region" description="Helical" evidence="4">
    <location>
        <begin position="67"/>
        <end position="88"/>
    </location>
</feature>
<dbReference type="PANTHER" id="PTHR43531">
    <property type="entry name" value="PROTEIN ICFG"/>
    <property type="match status" value="1"/>
</dbReference>
<evidence type="ECO:0000313" key="9">
    <source>
        <dbReference type="Proteomes" id="UP000886824"/>
    </source>
</evidence>
<accession>A0A9D1Z4D3</accession>
<organism evidence="8 9">
    <name type="scientific">Candidatus Intestinimonas merdavium</name>
    <dbReference type="NCBI Taxonomy" id="2838622"/>
    <lineage>
        <taxon>Bacteria</taxon>
        <taxon>Bacillati</taxon>
        <taxon>Bacillota</taxon>
        <taxon>Clostridia</taxon>
        <taxon>Eubacteriales</taxon>
        <taxon>Intestinimonas</taxon>
    </lineage>
</organism>
<dbReference type="PANTHER" id="PTHR43531:SF11">
    <property type="entry name" value="METHYL-ACCEPTING CHEMOTAXIS PROTEIN 3"/>
    <property type="match status" value="1"/>
</dbReference>
<reference evidence="8" key="2">
    <citation type="submission" date="2021-04" db="EMBL/GenBank/DDBJ databases">
        <authorList>
            <person name="Gilroy R."/>
        </authorList>
    </citation>
    <scope>NUCLEOTIDE SEQUENCE</scope>
    <source>
        <strain evidence="8">CHK33-7979</strain>
    </source>
</reference>
<dbReference type="SMART" id="SM00304">
    <property type="entry name" value="HAMP"/>
    <property type="match status" value="1"/>
</dbReference>
<evidence type="ECO:0000259" key="7">
    <source>
        <dbReference type="PROSITE" id="PS50885"/>
    </source>
</evidence>
<dbReference type="InterPro" id="IPR003660">
    <property type="entry name" value="HAMP_dom"/>
</dbReference>
<proteinExistence type="inferred from homology"/>
<evidence type="ECO:0000256" key="3">
    <source>
        <dbReference type="PROSITE-ProRule" id="PRU00284"/>
    </source>
</evidence>
<name>A0A9D1Z4D3_9FIRM</name>
<keyword evidence="3" id="KW-0807">Transducer</keyword>
<dbReference type="EMBL" id="DXCX01000046">
    <property type="protein sequence ID" value="HIY73192.1"/>
    <property type="molecule type" value="Genomic_DNA"/>
</dbReference>
<evidence type="ECO:0000256" key="2">
    <source>
        <dbReference type="ARBA" id="ARBA00029447"/>
    </source>
</evidence>
<dbReference type="PROSITE" id="PS50885">
    <property type="entry name" value="HAMP"/>
    <property type="match status" value="1"/>
</dbReference>
<dbReference type="CDD" id="cd06225">
    <property type="entry name" value="HAMP"/>
    <property type="match status" value="1"/>
</dbReference>
<comment type="caution">
    <text evidence="8">The sequence shown here is derived from an EMBL/GenBank/DDBJ whole genome shotgun (WGS) entry which is preliminary data.</text>
</comment>
<protein>
    <submittedName>
        <fullName evidence="8">Methyl-accepting chemotaxis protein</fullName>
    </submittedName>
</protein>
<keyword evidence="1" id="KW-0145">Chemotaxis</keyword>
<dbReference type="GO" id="GO:0006935">
    <property type="term" value="P:chemotaxis"/>
    <property type="evidence" value="ECO:0007669"/>
    <property type="project" value="UniProtKB-KW"/>
</dbReference>
<evidence type="ECO:0000256" key="4">
    <source>
        <dbReference type="SAM" id="Phobius"/>
    </source>
</evidence>
<keyword evidence="4" id="KW-1133">Transmembrane helix</keyword>
<dbReference type="PROSITE" id="PS50111">
    <property type="entry name" value="CHEMOTAXIS_TRANSDUC_2"/>
    <property type="match status" value="1"/>
</dbReference>
<comment type="similarity">
    <text evidence="2">Belongs to the methyl-accepting chemotaxis (MCP) protein family.</text>
</comment>
<gene>
    <name evidence="8" type="ORF">H9826_04340</name>
</gene>
<dbReference type="Gene3D" id="1.10.8.500">
    <property type="entry name" value="HAMP domain in histidine kinase"/>
    <property type="match status" value="1"/>
</dbReference>
<dbReference type="SUPFAM" id="SSF58104">
    <property type="entry name" value="Methyl-accepting chemotaxis protein (MCP) signaling domain"/>
    <property type="match status" value="1"/>
</dbReference>